<dbReference type="Proteomes" id="UP000054166">
    <property type="component" value="Unassembled WGS sequence"/>
</dbReference>
<sequence>MPAAFMRTLPRLTPHSLNSIRFFVLNLCQWLMVDELGETLMKGLFKNFPWVCTITFICEVEIMDEKRALETMPRMLTNAAMGLEHVEFWTMGHSILLDMDLHVLKVRHHGDRVTYGFMCADEGKWVLDDENSYMQSAVHGVTVQQCEGCPECPSDDEEG</sequence>
<evidence type="ECO:0000313" key="2">
    <source>
        <dbReference type="Proteomes" id="UP000054166"/>
    </source>
</evidence>
<protein>
    <submittedName>
        <fullName evidence="1">Uncharacterized protein</fullName>
    </submittedName>
</protein>
<proteinExistence type="predicted"/>
<dbReference type="HOGENOM" id="CLU_1661475_0_0_1"/>
<evidence type="ECO:0000313" key="1">
    <source>
        <dbReference type="EMBL" id="KIM72116.1"/>
    </source>
</evidence>
<dbReference type="EMBL" id="KN833162">
    <property type="protein sequence ID" value="KIM72116.1"/>
    <property type="molecule type" value="Genomic_DNA"/>
</dbReference>
<dbReference type="InParanoid" id="A0A0C3EWJ5"/>
<reference evidence="2" key="2">
    <citation type="submission" date="2015-01" db="EMBL/GenBank/DDBJ databases">
        <title>Evolutionary Origins and Diversification of the Mycorrhizal Mutualists.</title>
        <authorList>
            <consortium name="DOE Joint Genome Institute"/>
            <consortium name="Mycorrhizal Genomics Consortium"/>
            <person name="Kohler A."/>
            <person name="Kuo A."/>
            <person name="Nagy L.G."/>
            <person name="Floudas D."/>
            <person name="Copeland A."/>
            <person name="Barry K.W."/>
            <person name="Cichocki N."/>
            <person name="Veneault-Fourrey C."/>
            <person name="LaButti K."/>
            <person name="Lindquist E.A."/>
            <person name="Lipzen A."/>
            <person name="Lundell T."/>
            <person name="Morin E."/>
            <person name="Murat C."/>
            <person name="Riley R."/>
            <person name="Ohm R."/>
            <person name="Sun H."/>
            <person name="Tunlid A."/>
            <person name="Henrissat B."/>
            <person name="Grigoriev I.V."/>
            <person name="Hibbett D.S."/>
            <person name="Martin F."/>
        </authorList>
    </citation>
    <scope>NUCLEOTIDE SEQUENCE [LARGE SCALE GENOMIC DNA]</scope>
    <source>
        <strain evidence="2">F 1598</strain>
    </source>
</reference>
<reference evidence="1 2" key="1">
    <citation type="submission" date="2014-04" db="EMBL/GenBank/DDBJ databases">
        <authorList>
            <consortium name="DOE Joint Genome Institute"/>
            <person name="Kuo A."/>
            <person name="Tarkka M."/>
            <person name="Buscot F."/>
            <person name="Kohler A."/>
            <person name="Nagy L.G."/>
            <person name="Floudas D."/>
            <person name="Copeland A."/>
            <person name="Barry K.W."/>
            <person name="Cichocki N."/>
            <person name="Veneault-Fourrey C."/>
            <person name="LaButti K."/>
            <person name="Lindquist E.A."/>
            <person name="Lipzen A."/>
            <person name="Lundell T."/>
            <person name="Morin E."/>
            <person name="Murat C."/>
            <person name="Sun H."/>
            <person name="Tunlid A."/>
            <person name="Henrissat B."/>
            <person name="Grigoriev I.V."/>
            <person name="Hibbett D.S."/>
            <person name="Martin F."/>
            <person name="Nordberg H.P."/>
            <person name="Cantor M.N."/>
            <person name="Hua S.X."/>
        </authorList>
    </citation>
    <scope>NUCLEOTIDE SEQUENCE [LARGE SCALE GENOMIC DNA]</scope>
    <source>
        <strain evidence="1 2">F 1598</strain>
    </source>
</reference>
<name>A0A0C3EWJ5_PILCF</name>
<organism evidence="1 2">
    <name type="scientific">Piloderma croceum (strain F 1598)</name>
    <dbReference type="NCBI Taxonomy" id="765440"/>
    <lineage>
        <taxon>Eukaryota</taxon>
        <taxon>Fungi</taxon>
        <taxon>Dikarya</taxon>
        <taxon>Basidiomycota</taxon>
        <taxon>Agaricomycotina</taxon>
        <taxon>Agaricomycetes</taxon>
        <taxon>Agaricomycetidae</taxon>
        <taxon>Atheliales</taxon>
        <taxon>Atheliaceae</taxon>
        <taxon>Piloderma</taxon>
    </lineage>
</organism>
<keyword evidence="2" id="KW-1185">Reference proteome</keyword>
<dbReference type="AlphaFoldDB" id="A0A0C3EWJ5"/>
<gene>
    <name evidence="1" type="ORF">PILCRDRAFT_16434</name>
</gene>
<accession>A0A0C3EWJ5</accession>